<organism evidence="1 2">
    <name type="scientific">Laccaria amethystina LaAM-08-1</name>
    <dbReference type="NCBI Taxonomy" id="1095629"/>
    <lineage>
        <taxon>Eukaryota</taxon>
        <taxon>Fungi</taxon>
        <taxon>Dikarya</taxon>
        <taxon>Basidiomycota</taxon>
        <taxon>Agaricomycotina</taxon>
        <taxon>Agaricomycetes</taxon>
        <taxon>Agaricomycetidae</taxon>
        <taxon>Agaricales</taxon>
        <taxon>Agaricineae</taxon>
        <taxon>Hydnangiaceae</taxon>
        <taxon>Laccaria</taxon>
    </lineage>
</organism>
<name>A0A0C9WYI0_9AGAR</name>
<dbReference type="HOGENOM" id="CLU_1199989_0_0_1"/>
<dbReference type="EMBL" id="KN839192">
    <property type="protein sequence ID" value="KIJ90426.1"/>
    <property type="molecule type" value="Genomic_DNA"/>
</dbReference>
<evidence type="ECO:0000313" key="2">
    <source>
        <dbReference type="Proteomes" id="UP000054477"/>
    </source>
</evidence>
<evidence type="ECO:0000313" key="1">
    <source>
        <dbReference type="EMBL" id="KIJ90426.1"/>
    </source>
</evidence>
<sequence>MEPEGLRQSSPHFKKLPWSTSIATLPREDLRHLALTNCNFAPLIRTVLRFEEDLQNPEKLIAVSTSSFVYVFKTHETQSTSISEWTLPEALHLMANATPVIKVVLLHRLLDIMGLFIESLGPRPPRHSSSNPLTSEQRAVVKRVKNFIGKRKTGDWAQIIKDASHHASSAHETLESTPAIVTSSNSDIDLEGSAILSSALNRITKASLNLIMGNIEMAAVHARRRKLTSRI</sequence>
<proteinExistence type="predicted"/>
<dbReference type="AlphaFoldDB" id="A0A0C9WYI0"/>
<protein>
    <submittedName>
        <fullName evidence="1">Uncharacterized protein</fullName>
    </submittedName>
</protein>
<keyword evidence="2" id="KW-1185">Reference proteome</keyword>
<dbReference type="Proteomes" id="UP000054477">
    <property type="component" value="Unassembled WGS sequence"/>
</dbReference>
<gene>
    <name evidence="1" type="ORF">K443DRAFT_15255</name>
</gene>
<reference evidence="2" key="2">
    <citation type="submission" date="2015-01" db="EMBL/GenBank/DDBJ databases">
        <title>Evolutionary Origins and Diversification of the Mycorrhizal Mutualists.</title>
        <authorList>
            <consortium name="DOE Joint Genome Institute"/>
            <consortium name="Mycorrhizal Genomics Consortium"/>
            <person name="Kohler A."/>
            <person name="Kuo A."/>
            <person name="Nagy L.G."/>
            <person name="Floudas D."/>
            <person name="Copeland A."/>
            <person name="Barry K.W."/>
            <person name="Cichocki N."/>
            <person name="Veneault-Fourrey C."/>
            <person name="LaButti K."/>
            <person name="Lindquist E.A."/>
            <person name="Lipzen A."/>
            <person name="Lundell T."/>
            <person name="Morin E."/>
            <person name="Murat C."/>
            <person name="Riley R."/>
            <person name="Ohm R."/>
            <person name="Sun H."/>
            <person name="Tunlid A."/>
            <person name="Henrissat B."/>
            <person name="Grigoriev I.V."/>
            <person name="Hibbett D.S."/>
            <person name="Martin F."/>
        </authorList>
    </citation>
    <scope>NUCLEOTIDE SEQUENCE [LARGE SCALE GENOMIC DNA]</scope>
    <source>
        <strain evidence="2">LaAM-08-1</strain>
    </source>
</reference>
<accession>A0A0C9WYI0</accession>
<reference evidence="1 2" key="1">
    <citation type="submission" date="2014-04" db="EMBL/GenBank/DDBJ databases">
        <authorList>
            <consortium name="DOE Joint Genome Institute"/>
            <person name="Kuo A."/>
            <person name="Kohler A."/>
            <person name="Nagy L.G."/>
            <person name="Floudas D."/>
            <person name="Copeland A."/>
            <person name="Barry K.W."/>
            <person name="Cichocki N."/>
            <person name="Veneault-Fourrey C."/>
            <person name="LaButti K."/>
            <person name="Lindquist E.A."/>
            <person name="Lipzen A."/>
            <person name="Lundell T."/>
            <person name="Morin E."/>
            <person name="Murat C."/>
            <person name="Sun H."/>
            <person name="Tunlid A."/>
            <person name="Henrissat B."/>
            <person name="Grigoriev I.V."/>
            <person name="Hibbett D.S."/>
            <person name="Martin F."/>
            <person name="Nordberg H.P."/>
            <person name="Cantor M.N."/>
            <person name="Hua S.X."/>
        </authorList>
    </citation>
    <scope>NUCLEOTIDE SEQUENCE [LARGE SCALE GENOMIC DNA]</scope>
    <source>
        <strain evidence="1 2">LaAM-08-1</strain>
    </source>
</reference>